<evidence type="ECO:0000256" key="8">
    <source>
        <dbReference type="ARBA" id="ARBA00022989"/>
    </source>
</evidence>
<evidence type="ECO:0000259" key="13">
    <source>
        <dbReference type="Pfam" id="PF13733"/>
    </source>
</evidence>
<evidence type="ECO:0000256" key="4">
    <source>
        <dbReference type="ARBA" id="ARBA00022676"/>
    </source>
</evidence>
<keyword evidence="8" id="KW-1133">Transmembrane helix</keyword>
<comment type="pathway">
    <text evidence="2">Protein modification; protein glycosylation.</text>
</comment>
<dbReference type="InterPro" id="IPR027791">
    <property type="entry name" value="Galactosyl_T_C"/>
</dbReference>
<name>A0A6C0JZ28_9ZZZZ</name>
<evidence type="ECO:0000256" key="9">
    <source>
        <dbReference type="ARBA" id="ARBA00023136"/>
    </source>
</evidence>
<evidence type="ECO:0000256" key="2">
    <source>
        <dbReference type="ARBA" id="ARBA00004922"/>
    </source>
</evidence>
<organism evidence="14">
    <name type="scientific">viral metagenome</name>
    <dbReference type="NCBI Taxonomy" id="1070528"/>
    <lineage>
        <taxon>unclassified sequences</taxon>
        <taxon>metagenomes</taxon>
        <taxon>organismal metagenomes</taxon>
    </lineage>
</organism>
<dbReference type="GO" id="GO:0005975">
    <property type="term" value="P:carbohydrate metabolic process"/>
    <property type="evidence" value="ECO:0007669"/>
    <property type="project" value="InterPro"/>
</dbReference>
<keyword evidence="11" id="KW-0175">Coiled coil</keyword>
<dbReference type="GO" id="GO:0016020">
    <property type="term" value="C:membrane"/>
    <property type="evidence" value="ECO:0007669"/>
    <property type="project" value="UniProtKB-SubCell"/>
</dbReference>
<evidence type="ECO:0000256" key="10">
    <source>
        <dbReference type="ARBA" id="ARBA00023180"/>
    </source>
</evidence>
<evidence type="ECO:0000256" key="1">
    <source>
        <dbReference type="ARBA" id="ARBA00004606"/>
    </source>
</evidence>
<feature type="coiled-coil region" evidence="11">
    <location>
        <begin position="296"/>
        <end position="323"/>
    </location>
</feature>
<evidence type="ECO:0008006" key="15">
    <source>
        <dbReference type="Google" id="ProtNLM"/>
    </source>
</evidence>
<keyword evidence="7" id="KW-0735">Signal-anchor</keyword>
<dbReference type="SUPFAM" id="SSF53448">
    <property type="entry name" value="Nucleotide-diphospho-sugar transferases"/>
    <property type="match status" value="1"/>
</dbReference>
<keyword evidence="9" id="KW-0472">Membrane</keyword>
<dbReference type="AlphaFoldDB" id="A0A6C0JZ28"/>
<evidence type="ECO:0000256" key="5">
    <source>
        <dbReference type="ARBA" id="ARBA00022679"/>
    </source>
</evidence>
<evidence type="ECO:0000313" key="14">
    <source>
        <dbReference type="EMBL" id="QHU10603.1"/>
    </source>
</evidence>
<dbReference type="Pfam" id="PF13733">
    <property type="entry name" value="Glyco_transf_7N"/>
    <property type="match status" value="1"/>
</dbReference>
<evidence type="ECO:0000259" key="12">
    <source>
        <dbReference type="Pfam" id="PF02709"/>
    </source>
</evidence>
<dbReference type="GO" id="GO:0005794">
    <property type="term" value="C:Golgi apparatus"/>
    <property type="evidence" value="ECO:0007669"/>
    <property type="project" value="TreeGrafter"/>
</dbReference>
<reference evidence="14" key="1">
    <citation type="journal article" date="2020" name="Nature">
        <title>Giant virus diversity and host interactions through global metagenomics.</title>
        <authorList>
            <person name="Schulz F."/>
            <person name="Roux S."/>
            <person name="Paez-Espino D."/>
            <person name="Jungbluth S."/>
            <person name="Walsh D.A."/>
            <person name="Denef V.J."/>
            <person name="McMahon K.D."/>
            <person name="Konstantinidis K.T."/>
            <person name="Eloe-Fadrosh E.A."/>
            <person name="Kyrpides N.C."/>
            <person name="Woyke T."/>
        </authorList>
    </citation>
    <scope>NUCLEOTIDE SEQUENCE</scope>
    <source>
        <strain evidence="14">GVMAG-S-1101165-83</strain>
    </source>
</reference>
<sequence>MTESVTNSSTPKRVFIVPYRDRIQQKFFFCKQMEFILEGQDDYEILFVHQCDARNFNRGAMKNIGFLAIKEKYPDSYKDISFIFNDVDTLPFHKLFDYETTEGVVKHHYGFETALGGILVIKGSDFDLINGYPNYWGWGMEDACLQKRCFAFGLQIDRSNFFTIGSPEILQLFDGVSRLVSRRDPQRMKTDNGQDGLRTIHKLVFGVDKESLNPADNVYVVESERTFVVNVTSFMTMVRFETDSYHEYDLREPVSKVVFPDRETTAKTHIAPEEWTNIPYNPMNEGRNDQHQTQQQQMQEQQIQQQQQQIQRIALQQQFLRQQALARVNVFSPEYARLAGVKPRATTSANIGLGGVRR</sequence>
<dbReference type="GO" id="GO:0008378">
    <property type="term" value="F:galactosyltransferase activity"/>
    <property type="evidence" value="ECO:0007669"/>
    <property type="project" value="TreeGrafter"/>
</dbReference>
<evidence type="ECO:0000256" key="7">
    <source>
        <dbReference type="ARBA" id="ARBA00022968"/>
    </source>
</evidence>
<keyword evidence="6" id="KW-0812">Transmembrane</keyword>
<protein>
    <recommendedName>
        <fullName evidence="15">Galactosyltransferase C-terminal domain-containing protein</fullName>
    </recommendedName>
</protein>
<proteinExistence type="inferred from homology"/>
<keyword evidence="4" id="KW-0328">Glycosyltransferase</keyword>
<dbReference type="PANTHER" id="PTHR19300">
    <property type="entry name" value="BETA-1,4-GALACTOSYLTRANSFERASE"/>
    <property type="match status" value="1"/>
</dbReference>
<dbReference type="InterPro" id="IPR027995">
    <property type="entry name" value="Galactosyl_T_N"/>
</dbReference>
<dbReference type="UniPathway" id="UPA00378"/>
<dbReference type="InterPro" id="IPR003859">
    <property type="entry name" value="Galactosyl_T"/>
</dbReference>
<dbReference type="InterPro" id="IPR029044">
    <property type="entry name" value="Nucleotide-diphossugar_trans"/>
</dbReference>
<comment type="similarity">
    <text evidence="3">Belongs to the glycosyltransferase 7 family.</text>
</comment>
<evidence type="ECO:0000256" key="3">
    <source>
        <dbReference type="ARBA" id="ARBA00005735"/>
    </source>
</evidence>
<dbReference type="Pfam" id="PF02709">
    <property type="entry name" value="Glyco_transf_7C"/>
    <property type="match status" value="1"/>
</dbReference>
<dbReference type="EMBL" id="MN740769">
    <property type="protein sequence ID" value="QHU10603.1"/>
    <property type="molecule type" value="Genomic_DNA"/>
</dbReference>
<evidence type="ECO:0000256" key="6">
    <source>
        <dbReference type="ARBA" id="ARBA00022692"/>
    </source>
</evidence>
<keyword evidence="5" id="KW-0808">Transferase</keyword>
<dbReference type="PANTHER" id="PTHR19300:SF30">
    <property type="entry name" value="BETA-1,4-GALACTOSYLTRANSFERASE 7"/>
    <property type="match status" value="1"/>
</dbReference>
<accession>A0A6C0JZ28</accession>
<feature type="domain" description="Galactosyltransferase C-terminal" evidence="12">
    <location>
        <begin position="106"/>
        <end position="161"/>
    </location>
</feature>
<dbReference type="Gene3D" id="3.90.550.10">
    <property type="entry name" value="Spore Coat Polysaccharide Biosynthesis Protein SpsA, Chain A"/>
    <property type="match status" value="1"/>
</dbReference>
<feature type="domain" description="Galactosyltransferase N-terminal" evidence="13">
    <location>
        <begin position="12"/>
        <end position="93"/>
    </location>
</feature>
<keyword evidence="10" id="KW-0325">Glycoprotein</keyword>
<comment type="subcellular location">
    <subcellularLocation>
        <location evidence="1">Membrane</location>
        <topology evidence="1">Single-pass type II membrane protein</topology>
    </subcellularLocation>
</comment>
<evidence type="ECO:0000256" key="11">
    <source>
        <dbReference type="SAM" id="Coils"/>
    </source>
</evidence>